<name>A0A5B0PYK7_PUCGR</name>
<gene>
    <name evidence="1" type="ORF">PGT21_022001</name>
</gene>
<reference evidence="1 2" key="1">
    <citation type="submission" date="2019-05" db="EMBL/GenBank/DDBJ databases">
        <title>Emergence of the Ug99 lineage of the wheat stem rust pathogen through somatic hybridization.</title>
        <authorList>
            <person name="Li F."/>
            <person name="Upadhyaya N.M."/>
            <person name="Sperschneider J."/>
            <person name="Matny O."/>
            <person name="Nguyen-Phuc H."/>
            <person name="Mago R."/>
            <person name="Raley C."/>
            <person name="Miller M.E."/>
            <person name="Silverstein K.A.T."/>
            <person name="Henningsen E."/>
            <person name="Hirsch C.D."/>
            <person name="Visser B."/>
            <person name="Pretorius Z.A."/>
            <person name="Steffenson B.J."/>
            <person name="Schwessinger B."/>
            <person name="Dodds P.N."/>
            <person name="Figueroa M."/>
        </authorList>
    </citation>
    <scope>NUCLEOTIDE SEQUENCE [LARGE SCALE GENOMIC DNA]</scope>
    <source>
        <strain evidence="1">21-0</strain>
    </source>
</reference>
<protein>
    <submittedName>
        <fullName evidence="1">Uncharacterized protein</fullName>
    </submittedName>
</protein>
<comment type="caution">
    <text evidence="1">The sequence shown here is derived from an EMBL/GenBank/DDBJ whole genome shotgun (WGS) entry which is preliminary data.</text>
</comment>
<dbReference type="EMBL" id="VSWC01000040">
    <property type="protein sequence ID" value="KAA1105849.1"/>
    <property type="molecule type" value="Genomic_DNA"/>
</dbReference>
<dbReference type="Proteomes" id="UP000324748">
    <property type="component" value="Unassembled WGS sequence"/>
</dbReference>
<organism evidence="1 2">
    <name type="scientific">Puccinia graminis f. sp. tritici</name>
    <dbReference type="NCBI Taxonomy" id="56615"/>
    <lineage>
        <taxon>Eukaryota</taxon>
        <taxon>Fungi</taxon>
        <taxon>Dikarya</taxon>
        <taxon>Basidiomycota</taxon>
        <taxon>Pucciniomycotina</taxon>
        <taxon>Pucciniomycetes</taxon>
        <taxon>Pucciniales</taxon>
        <taxon>Pucciniaceae</taxon>
        <taxon>Puccinia</taxon>
    </lineage>
</organism>
<accession>A0A5B0PYK7</accession>
<sequence length="83" mass="9518">MITSCRTSWLPPSNANCMPTLSLGAITSQPKFQTNCDVQAAIMTFQSIHKQSRSIPFFDCWTHPRPFWPMHVSHQEMNDSIHI</sequence>
<keyword evidence="2" id="KW-1185">Reference proteome</keyword>
<evidence type="ECO:0000313" key="2">
    <source>
        <dbReference type="Proteomes" id="UP000324748"/>
    </source>
</evidence>
<proteinExistence type="predicted"/>
<evidence type="ECO:0000313" key="1">
    <source>
        <dbReference type="EMBL" id="KAA1105849.1"/>
    </source>
</evidence>
<dbReference type="AlphaFoldDB" id="A0A5B0PYK7"/>